<dbReference type="EMBL" id="MN740491">
    <property type="protein sequence ID" value="QHU29631.1"/>
    <property type="molecule type" value="Genomic_DNA"/>
</dbReference>
<accession>A0A6C0LIZ2</accession>
<dbReference type="AlphaFoldDB" id="A0A6C0LIZ2"/>
<evidence type="ECO:0000313" key="1">
    <source>
        <dbReference type="EMBL" id="QHU29631.1"/>
    </source>
</evidence>
<protein>
    <submittedName>
        <fullName evidence="1">Uncharacterized protein</fullName>
    </submittedName>
</protein>
<name>A0A6C0LIZ2_9ZZZZ</name>
<organism evidence="1">
    <name type="scientific">viral metagenome</name>
    <dbReference type="NCBI Taxonomy" id="1070528"/>
    <lineage>
        <taxon>unclassified sequences</taxon>
        <taxon>metagenomes</taxon>
        <taxon>organismal metagenomes</taxon>
    </lineage>
</organism>
<proteinExistence type="predicted"/>
<reference evidence="1" key="1">
    <citation type="journal article" date="2020" name="Nature">
        <title>Giant virus diversity and host interactions through global metagenomics.</title>
        <authorList>
            <person name="Schulz F."/>
            <person name="Roux S."/>
            <person name="Paez-Espino D."/>
            <person name="Jungbluth S."/>
            <person name="Walsh D.A."/>
            <person name="Denef V.J."/>
            <person name="McMahon K.D."/>
            <person name="Konstantinidis K.T."/>
            <person name="Eloe-Fadrosh E.A."/>
            <person name="Kyrpides N.C."/>
            <person name="Woyke T."/>
        </authorList>
    </citation>
    <scope>NUCLEOTIDE SEQUENCE</scope>
    <source>
        <strain evidence="1">GVMAG-M-3300027804-48</strain>
    </source>
</reference>
<sequence length="176" mass="20855">MSITTTFENLIKSEDYFKALFDEFKFDLILENDIQRVFKRTTYKIYDLQCINFPAALLSFVEDLLSNNNIEIHLTETFINPNKVNYYGSIKTQLSNYKFIEDIYYSVNLINTNNKITVETSIDKKYDESSINEFDKIMLSILLMFIENGYTSYVKNEIFKKNMSRINLHSFELNIT</sequence>